<keyword evidence="2" id="KW-1185">Reference proteome</keyword>
<feature type="non-terminal residue" evidence="1">
    <location>
        <position position="44"/>
    </location>
</feature>
<evidence type="ECO:0000313" key="1">
    <source>
        <dbReference type="EMBL" id="CAD1473641.1"/>
    </source>
</evidence>
<reference evidence="1" key="1">
    <citation type="submission" date="2020-07" db="EMBL/GenBank/DDBJ databases">
        <authorList>
            <person name="Nazaruddin N."/>
        </authorList>
    </citation>
    <scope>NUCLEOTIDE SEQUENCE</scope>
</reference>
<proteinExistence type="predicted"/>
<accession>A0A6V7H3C7</accession>
<name>A0A6V7H3C7_9HYME</name>
<dbReference type="AlphaFoldDB" id="A0A6V7H3C7"/>
<evidence type="ECO:0000313" key="2">
    <source>
        <dbReference type="Proteomes" id="UP000752696"/>
    </source>
</evidence>
<organism evidence="1 2">
    <name type="scientific">Heterotrigona itama</name>
    <dbReference type="NCBI Taxonomy" id="395501"/>
    <lineage>
        <taxon>Eukaryota</taxon>
        <taxon>Metazoa</taxon>
        <taxon>Ecdysozoa</taxon>
        <taxon>Arthropoda</taxon>
        <taxon>Hexapoda</taxon>
        <taxon>Insecta</taxon>
        <taxon>Pterygota</taxon>
        <taxon>Neoptera</taxon>
        <taxon>Endopterygota</taxon>
        <taxon>Hymenoptera</taxon>
        <taxon>Apocrita</taxon>
        <taxon>Aculeata</taxon>
        <taxon>Apoidea</taxon>
        <taxon>Anthophila</taxon>
        <taxon>Apidae</taxon>
        <taxon>Heterotrigona</taxon>
    </lineage>
</organism>
<sequence>MILRKWELPRRLNVNCNFISHVENELNKILYLLYILPIYIFDML</sequence>
<comment type="caution">
    <text evidence="1">The sequence shown here is derived from an EMBL/GenBank/DDBJ whole genome shotgun (WGS) entry which is preliminary data.</text>
</comment>
<gene>
    <name evidence="1" type="ORF">MHI_LOCUS402589</name>
</gene>
<dbReference type="Proteomes" id="UP000752696">
    <property type="component" value="Unassembled WGS sequence"/>
</dbReference>
<dbReference type="EMBL" id="CAJDYZ010006762">
    <property type="protein sequence ID" value="CAD1473641.1"/>
    <property type="molecule type" value="Genomic_DNA"/>
</dbReference>
<protein>
    <submittedName>
        <fullName evidence="1">Uncharacterized protein</fullName>
    </submittedName>
</protein>